<dbReference type="Gene3D" id="3.40.630.30">
    <property type="match status" value="1"/>
</dbReference>
<dbReference type="Pfam" id="PF00583">
    <property type="entry name" value="Acetyltransf_1"/>
    <property type="match status" value="1"/>
</dbReference>
<dbReference type="AlphaFoldDB" id="A0A9D2D848"/>
<dbReference type="InterPro" id="IPR000182">
    <property type="entry name" value="GNAT_dom"/>
</dbReference>
<dbReference type="Proteomes" id="UP000824025">
    <property type="component" value="Unassembled WGS sequence"/>
</dbReference>
<dbReference type="InterPro" id="IPR016181">
    <property type="entry name" value="Acyl_CoA_acyltransferase"/>
</dbReference>
<dbReference type="InterPro" id="IPR050832">
    <property type="entry name" value="Bact_Acetyltransf"/>
</dbReference>
<gene>
    <name evidence="4" type="ORF">H9726_07935</name>
</gene>
<evidence type="ECO:0000256" key="1">
    <source>
        <dbReference type="ARBA" id="ARBA00022679"/>
    </source>
</evidence>
<evidence type="ECO:0000313" key="4">
    <source>
        <dbReference type="EMBL" id="HIZ10402.1"/>
    </source>
</evidence>
<proteinExistence type="predicted"/>
<keyword evidence="1" id="KW-0808">Transferase</keyword>
<evidence type="ECO:0000259" key="3">
    <source>
        <dbReference type="PROSITE" id="PS51186"/>
    </source>
</evidence>
<name>A0A9D2D848_9FIRM</name>
<dbReference type="GO" id="GO:0016747">
    <property type="term" value="F:acyltransferase activity, transferring groups other than amino-acyl groups"/>
    <property type="evidence" value="ECO:0007669"/>
    <property type="project" value="InterPro"/>
</dbReference>
<organism evidence="4 5">
    <name type="scientific">Candidatus Borkfalkia avicola</name>
    <dbReference type="NCBI Taxonomy" id="2838503"/>
    <lineage>
        <taxon>Bacteria</taxon>
        <taxon>Bacillati</taxon>
        <taxon>Bacillota</taxon>
        <taxon>Clostridia</taxon>
        <taxon>Christensenellales</taxon>
        <taxon>Christensenellaceae</taxon>
        <taxon>Candidatus Borkfalkia</taxon>
    </lineage>
</organism>
<keyword evidence="2" id="KW-0012">Acyltransferase</keyword>
<dbReference type="PANTHER" id="PTHR43877">
    <property type="entry name" value="AMINOALKYLPHOSPHONATE N-ACETYLTRANSFERASE-RELATED-RELATED"/>
    <property type="match status" value="1"/>
</dbReference>
<feature type="domain" description="N-acetyltransferase" evidence="3">
    <location>
        <begin position="1"/>
        <end position="175"/>
    </location>
</feature>
<dbReference type="SUPFAM" id="SSF55729">
    <property type="entry name" value="Acyl-CoA N-acyltransferases (Nat)"/>
    <property type="match status" value="1"/>
</dbReference>
<dbReference type="PROSITE" id="PS51186">
    <property type="entry name" value="GNAT"/>
    <property type="match status" value="1"/>
</dbReference>
<reference evidence="4" key="1">
    <citation type="journal article" date="2021" name="PeerJ">
        <title>Extensive microbial diversity within the chicken gut microbiome revealed by metagenomics and culture.</title>
        <authorList>
            <person name="Gilroy R."/>
            <person name="Ravi A."/>
            <person name="Getino M."/>
            <person name="Pursley I."/>
            <person name="Horton D.L."/>
            <person name="Alikhan N.F."/>
            <person name="Baker D."/>
            <person name="Gharbi K."/>
            <person name="Hall N."/>
            <person name="Watson M."/>
            <person name="Adriaenssens E.M."/>
            <person name="Foster-Nyarko E."/>
            <person name="Jarju S."/>
            <person name="Secka A."/>
            <person name="Antonio M."/>
            <person name="Oren A."/>
            <person name="Chaudhuri R.R."/>
            <person name="La Ragione R."/>
            <person name="Hildebrand F."/>
            <person name="Pallen M.J."/>
        </authorList>
    </citation>
    <scope>NUCLEOTIDE SEQUENCE</scope>
    <source>
        <strain evidence="4">CHK192-19661</strain>
    </source>
</reference>
<dbReference type="PANTHER" id="PTHR43877:SF1">
    <property type="entry name" value="ACETYLTRANSFERASE"/>
    <property type="match status" value="1"/>
</dbReference>
<evidence type="ECO:0000256" key="2">
    <source>
        <dbReference type="ARBA" id="ARBA00023315"/>
    </source>
</evidence>
<reference evidence="4" key="2">
    <citation type="submission" date="2021-04" db="EMBL/GenBank/DDBJ databases">
        <authorList>
            <person name="Gilroy R."/>
        </authorList>
    </citation>
    <scope>NUCLEOTIDE SEQUENCE</scope>
    <source>
        <strain evidence="4">CHK192-19661</strain>
    </source>
</reference>
<dbReference type="CDD" id="cd04301">
    <property type="entry name" value="NAT_SF"/>
    <property type="match status" value="1"/>
</dbReference>
<sequence>MRYRPLSEGEIDAPLFSSFIRRQEVTLCLRRIGGAWRETPAPFIDDWDEEDYAFLVRCLRSTVRAGGAVFGAFSGGKLKGFASVEAAPAGSRGQYRDLTSLHVSADLRRHGAGKQLFALAAAWARSQGAQKLYISSHSAVESQAFYAAMGCTDAQEIDEDHARREPFDRRLEYLM</sequence>
<dbReference type="EMBL" id="DXCF01000042">
    <property type="protein sequence ID" value="HIZ10402.1"/>
    <property type="molecule type" value="Genomic_DNA"/>
</dbReference>
<accession>A0A9D2D848</accession>
<comment type="caution">
    <text evidence="4">The sequence shown here is derived from an EMBL/GenBank/DDBJ whole genome shotgun (WGS) entry which is preliminary data.</text>
</comment>
<evidence type="ECO:0000313" key="5">
    <source>
        <dbReference type="Proteomes" id="UP000824025"/>
    </source>
</evidence>
<protein>
    <submittedName>
        <fullName evidence="4">GNAT family N-acetyltransferase</fullName>
    </submittedName>
</protein>